<evidence type="ECO:0008006" key="3">
    <source>
        <dbReference type="Google" id="ProtNLM"/>
    </source>
</evidence>
<dbReference type="Proteomes" id="UP000178943">
    <property type="component" value="Unassembled WGS sequence"/>
</dbReference>
<evidence type="ECO:0000313" key="2">
    <source>
        <dbReference type="Proteomes" id="UP000178943"/>
    </source>
</evidence>
<proteinExistence type="predicted"/>
<evidence type="ECO:0000313" key="1">
    <source>
        <dbReference type="EMBL" id="OGF63673.1"/>
    </source>
</evidence>
<accession>A0A1F5VJN3</accession>
<dbReference type="EMBL" id="MFGW01000155">
    <property type="protein sequence ID" value="OGF63673.1"/>
    <property type="molecule type" value="Genomic_DNA"/>
</dbReference>
<reference evidence="1 2" key="1">
    <citation type="journal article" date="2016" name="Nat. Commun.">
        <title>Thousands of microbial genomes shed light on interconnected biogeochemical processes in an aquifer system.</title>
        <authorList>
            <person name="Anantharaman K."/>
            <person name="Brown C.T."/>
            <person name="Hug L.A."/>
            <person name="Sharon I."/>
            <person name="Castelle C.J."/>
            <person name="Probst A.J."/>
            <person name="Thomas B.C."/>
            <person name="Singh A."/>
            <person name="Wilkins M.J."/>
            <person name="Karaoz U."/>
            <person name="Brodie E.L."/>
            <person name="Williams K.H."/>
            <person name="Hubbard S.S."/>
            <person name="Banfield J.F."/>
        </authorList>
    </citation>
    <scope>NUCLEOTIDE SEQUENCE [LARGE SCALE GENOMIC DNA]</scope>
</reference>
<sequence length="117" mass="13460">MDFADATELMSSSSARYVSDSKFSLKELSLPGISFNKLMEYLDILNIASLYSKMGLLLSIYSEQWKVPQEIISEMATKVPRQKFYFPKKGSKGSGKYIKKWNMIIPKSYLMRFPHLA</sequence>
<name>A0A1F5VJN3_9BACT</name>
<dbReference type="STRING" id="1817863.A2Y62_02165"/>
<comment type="caution">
    <text evidence="1">The sequence shown here is derived from an EMBL/GenBank/DDBJ whole genome shotgun (WGS) entry which is preliminary data.</text>
</comment>
<gene>
    <name evidence="1" type="ORF">A2Y62_02165</name>
</gene>
<organism evidence="1 2">
    <name type="scientific">Candidatus Fischerbacteria bacterium RBG_13_37_8</name>
    <dbReference type="NCBI Taxonomy" id="1817863"/>
    <lineage>
        <taxon>Bacteria</taxon>
        <taxon>Candidatus Fischeribacteriota</taxon>
    </lineage>
</organism>
<protein>
    <recommendedName>
        <fullName evidence="3">AbiEi antitoxin C-terminal domain-containing protein</fullName>
    </recommendedName>
</protein>
<dbReference type="AlphaFoldDB" id="A0A1F5VJN3"/>